<sequence length="307" mass="34134">MARQAEEIFRGVFPAVTTQFDEQHNVDLTATQQVIDGLVHDGVHGLVLMGTVGENNSLRTEEKISLLEAAKDVVAGRVPILSGVSHFTTEEAQDYVRAAERIGIDGLMVLPAMVYVPDQAELEQHFRLVASATGLPIMLYNNPASYRVSISVETLERLADVDNIVCIKESAEDTRRFTDLINACGERFIVFAGLDDMAFEGLVLGAKGWVSGLTNAFPRESVALYELLQRGEIDKAQALYRWFMPLLHFDSKPKLVQYIKLVEQVMERGSERVRLPRMILSGAEREDLISTVREAEATRPDLDSLLG</sequence>
<accession>A0A501PPL3</accession>
<dbReference type="RefSeq" id="WP_139939391.1">
    <property type="nucleotide sequence ID" value="NZ_JBHSYP010000003.1"/>
</dbReference>
<dbReference type="InterPro" id="IPR002220">
    <property type="entry name" value="DapA-like"/>
</dbReference>
<evidence type="ECO:0000256" key="4">
    <source>
        <dbReference type="PIRSR" id="PIRSR001365-2"/>
    </source>
</evidence>
<gene>
    <name evidence="5" type="ORF">FIV46_05875</name>
</gene>
<dbReference type="SMART" id="SM01130">
    <property type="entry name" value="DHDPS"/>
    <property type="match status" value="1"/>
</dbReference>
<comment type="caution">
    <text evidence="5">The sequence shown here is derived from an EMBL/GenBank/DDBJ whole genome shotgun (WGS) entry which is preliminary data.</text>
</comment>
<keyword evidence="1 2" id="KW-0456">Lyase</keyword>
<evidence type="ECO:0000256" key="2">
    <source>
        <dbReference type="PIRNR" id="PIRNR001365"/>
    </source>
</evidence>
<dbReference type="PIRSF" id="PIRSF001365">
    <property type="entry name" value="DHDPS"/>
    <property type="match status" value="1"/>
</dbReference>
<evidence type="ECO:0000313" key="5">
    <source>
        <dbReference type="EMBL" id="TPD61736.1"/>
    </source>
</evidence>
<dbReference type="Proteomes" id="UP000319148">
    <property type="component" value="Unassembled WGS sequence"/>
</dbReference>
<dbReference type="CDD" id="cd00408">
    <property type="entry name" value="DHDPS-like"/>
    <property type="match status" value="1"/>
</dbReference>
<dbReference type="PANTHER" id="PTHR12128">
    <property type="entry name" value="DIHYDRODIPICOLINATE SYNTHASE"/>
    <property type="match status" value="1"/>
</dbReference>
<organism evidence="5 6">
    <name type="scientific">Emcibacter nanhaiensis</name>
    <dbReference type="NCBI Taxonomy" id="1505037"/>
    <lineage>
        <taxon>Bacteria</taxon>
        <taxon>Pseudomonadati</taxon>
        <taxon>Pseudomonadota</taxon>
        <taxon>Alphaproteobacteria</taxon>
        <taxon>Emcibacterales</taxon>
        <taxon>Emcibacteraceae</taxon>
        <taxon>Emcibacter</taxon>
    </lineage>
</organism>
<dbReference type="SUPFAM" id="SSF51569">
    <property type="entry name" value="Aldolase"/>
    <property type="match status" value="1"/>
</dbReference>
<dbReference type="Gene3D" id="3.20.20.70">
    <property type="entry name" value="Aldolase class I"/>
    <property type="match status" value="1"/>
</dbReference>
<reference evidence="6" key="1">
    <citation type="submission" date="2019-06" db="EMBL/GenBank/DDBJ databases">
        <title>The complete genome of Emcibacter congregatus ZYLT.</title>
        <authorList>
            <person name="Zhao Z."/>
        </authorList>
    </citation>
    <scope>NUCLEOTIDE SEQUENCE [LARGE SCALE GENOMIC DNA]</scope>
    <source>
        <strain evidence="6">MCCC 1A06723</strain>
    </source>
</reference>
<proteinExistence type="inferred from homology"/>
<dbReference type="GO" id="GO:0008840">
    <property type="term" value="F:4-hydroxy-tetrahydrodipicolinate synthase activity"/>
    <property type="evidence" value="ECO:0007669"/>
    <property type="project" value="TreeGrafter"/>
</dbReference>
<dbReference type="Pfam" id="PF00701">
    <property type="entry name" value="DHDPS"/>
    <property type="match status" value="1"/>
</dbReference>
<dbReference type="EMBL" id="VFIY01000005">
    <property type="protein sequence ID" value="TPD61736.1"/>
    <property type="molecule type" value="Genomic_DNA"/>
</dbReference>
<comment type="similarity">
    <text evidence="2">Belongs to the DapA family.</text>
</comment>
<dbReference type="PANTHER" id="PTHR12128:SF72">
    <property type="entry name" value="DIHYDRODIPICOLINATE SYNTHASE"/>
    <property type="match status" value="1"/>
</dbReference>
<name>A0A501PPL3_9PROT</name>
<feature type="active site" description="Schiff-base intermediate with substrate" evidence="3">
    <location>
        <position position="168"/>
    </location>
</feature>
<dbReference type="PRINTS" id="PR00146">
    <property type="entry name" value="DHPICSNTHASE"/>
</dbReference>
<dbReference type="AlphaFoldDB" id="A0A501PPL3"/>
<feature type="binding site" evidence="4">
    <location>
        <position position="210"/>
    </location>
    <ligand>
        <name>pyruvate</name>
        <dbReference type="ChEBI" id="CHEBI:15361"/>
    </ligand>
</feature>
<dbReference type="OrthoDB" id="9778880at2"/>
<evidence type="ECO:0000313" key="6">
    <source>
        <dbReference type="Proteomes" id="UP000319148"/>
    </source>
</evidence>
<keyword evidence="6" id="KW-1185">Reference proteome</keyword>
<evidence type="ECO:0000256" key="3">
    <source>
        <dbReference type="PIRSR" id="PIRSR001365-1"/>
    </source>
</evidence>
<protein>
    <submittedName>
        <fullName evidence="5">Dihydrodipicolinate synthase family protein</fullName>
    </submittedName>
</protein>
<feature type="active site" description="Proton donor/acceptor" evidence="3">
    <location>
        <position position="140"/>
    </location>
</feature>
<dbReference type="InterPro" id="IPR013785">
    <property type="entry name" value="Aldolase_TIM"/>
</dbReference>
<evidence type="ECO:0000256" key="1">
    <source>
        <dbReference type="ARBA" id="ARBA00023239"/>
    </source>
</evidence>